<dbReference type="InterPro" id="IPR001451">
    <property type="entry name" value="Hexapep"/>
</dbReference>
<name>A0A9W9KMG2_9EURO</name>
<protein>
    <recommendedName>
        <fullName evidence="3">Maltose/galactoside acetyltransferase domain-containing protein</fullName>
    </recommendedName>
</protein>
<comment type="caution">
    <text evidence="4">The sequence shown here is derived from an EMBL/GenBank/DDBJ whole genome shotgun (WGS) entry which is preliminary data.</text>
</comment>
<gene>
    <name evidence="4" type="ORF">N7532_002150</name>
</gene>
<accession>A0A9W9KMG2</accession>
<evidence type="ECO:0000256" key="2">
    <source>
        <dbReference type="ARBA" id="ARBA00022679"/>
    </source>
</evidence>
<dbReference type="CDD" id="cd03357">
    <property type="entry name" value="LbH_MAT_GAT"/>
    <property type="match status" value="1"/>
</dbReference>
<dbReference type="Pfam" id="PF12464">
    <property type="entry name" value="Mac"/>
    <property type="match status" value="1"/>
</dbReference>
<keyword evidence="5" id="KW-1185">Reference proteome</keyword>
<dbReference type="SMART" id="SM01266">
    <property type="entry name" value="Mac"/>
    <property type="match status" value="1"/>
</dbReference>
<dbReference type="EMBL" id="JAPQKI010000002">
    <property type="protein sequence ID" value="KAJ5111615.1"/>
    <property type="molecule type" value="Genomic_DNA"/>
</dbReference>
<evidence type="ECO:0000256" key="1">
    <source>
        <dbReference type="ARBA" id="ARBA00007274"/>
    </source>
</evidence>
<dbReference type="Gene3D" id="2.160.10.10">
    <property type="entry name" value="Hexapeptide repeat proteins"/>
    <property type="match status" value="1"/>
</dbReference>
<reference evidence="4" key="2">
    <citation type="journal article" date="2023" name="IMA Fungus">
        <title>Comparative genomic study of the Penicillium genus elucidates a diverse pangenome and 15 lateral gene transfer events.</title>
        <authorList>
            <person name="Petersen C."/>
            <person name="Sorensen T."/>
            <person name="Nielsen M.R."/>
            <person name="Sondergaard T.E."/>
            <person name="Sorensen J.L."/>
            <person name="Fitzpatrick D.A."/>
            <person name="Frisvad J.C."/>
            <person name="Nielsen K.L."/>
        </authorList>
    </citation>
    <scope>NUCLEOTIDE SEQUENCE</scope>
    <source>
        <strain evidence="4">IBT 30761</strain>
    </source>
</reference>
<dbReference type="OrthoDB" id="25818at2759"/>
<dbReference type="AlphaFoldDB" id="A0A9W9KMG2"/>
<dbReference type="GO" id="GO:0008374">
    <property type="term" value="F:O-acyltransferase activity"/>
    <property type="evidence" value="ECO:0007669"/>
    <property type="project" value="TreeGrafter"/>
</dbReference>
<sequence length="218" mass="23363">MPEIPIYHGLSYLSEMIPLAAKSEERLEQARHLQGVCWGEEYERMVSGMLYSPLAPELVAGRSRARRLMADFNAPLEMSLPTTQVTWARDGIVQRLFGAVGRDVCIEPPLLTVLDCGLVTIGNHVAIGPNVNIITGEHETSIEARRDHRGSEFTREVTIGDDCWIGAGVTILAGAHIGEGSSIGAGSVVKGEILPFSVAVGVPARVVKSMQSSSVSAT</sequence>
<dbReference type="PANTHER" id="PTHR23416:SF77">
    <property type="entry name" value="O-ACETYLTRANSFERASE, PUTATIVE (AFU_ORTHOLOGUE AFUA_3G03380)-RELATED"/>
    <property type="match status" value="1"/>
</dbReference>
<dbReference type="InterPro" id="IPR011004">
    <property type="entry name" value="Trimer_LpxA-like_sf"/>
</dbReference>
<proteinExistence type="inferred from homology"/>
<dbReference type="Proteomes" id="UP001149074">
    <property type="component" value="Unassembled WGS sequence"/>
</dbReference>
<reference evidence="4" key="1">
    <citation type="submission" date="2022-11" db="EMBL/GenBank/DDBJ databases">
        <authorList>
            <person name="Petersen C."/>
        </authorList>
    </citation>
    <scope>NUCLEOTIDE SEQUENCE</scope>
    <source>
        <strain evidence="4">IBT 30761</strain>
    </source>
</reference>
<keyword evidence="2" id="KW-0808">Transferase</keyword>
<dbReference type="GeneID" id="81353623"/>
<dbReference type="GO" id="GO:0016407">
    <property type="term" value="F:acetyltransferase activity"/>
    <property type="evidence" value="ECO:0007669"/>
    <property type="project" value="InterPro"/>
</dbReference>
<comment type="similarity">
    <text evidence="1">Belongs to the transferase hexapeptide repeat family.</text>
</comment>
<evidence type="ECO:0000313" key="4">
    <source>
        <dbReference type="EMBL" id="KAJ5111615.1"/>
    </source>
</evidence>
<organism evidence="4 5">
    <name type="scientific">Penicillium argentinense</name>
    <dbReference type="NCBI Taxonomy" id="1131581"/>
    <lineage>
        <taxon>Eukaryota</taxon>
        <taxon>Fungi</taxon>
        <taxon>Dikarya</taxon>
        <taxon>Ascomycota</taxon>
        <taxon>Pezizomycotina</taxon>
        <taxon>Eurotiomycetes</taxon>
        <taxon>Eurotiomycetidae</taxon>
        <taxon>Eurotiales</taxon>
        <taxon>Aspergillaceae</taxon>
        <taxon>Penicillium</taxon>
    </lineage>
</organism>
<evidence type="ECO:0000259" key="3">
    <source>
        <dbReference type="SMART" id="SM01266"/>
    </source>
</evidence>
<feature type="domain" description="Maltose/galactoside acetyltransferase" evidence="3">
    <location>
        <begin position="42"/>
        <end position="102"/>
    </location>
</feature>
<dbReference type="InterPro" id="IPR024688">
    <property type="entry name" value="Mac_dom"/>
</dbReference>
<dbReference type="PANTHER" id="PTHR23416">
    <property type="entry name" value="SIALIC ACID SYNTHASE-RELATED"/>
    <property type="match status" value="1"/>
</dbReference>
<dbReference type="Pfam" id="PF00132">
    <property type="entry name" value="Hexapep"/>
    <property type="match status" value="1"/>
</dbReference>
<dbReference type="PROSITE" id="PS00101">
    <property type="entry name" value="HEXAPEP_TRANSFERASES"/>
    <property type="match status" value="1"/>
</dbReference>
<dbReference type="RefSeq" id="XP_056479685.1">
    <property type="nucleotide sequence ID" value="XM_056614644.1"/>
</dbReference>
<dbReference type="InterPro" id="IPR051159">
    <property type="entry name" value="Hexapeptide_acetyltransf"/>
</dbReference>
<evidence type="ECO:0000313" key="5">
    <source>
        <dbReference type="Proteomes" id="UP001149074"/>
    </source>
</evidence>
<dbReference type="InterPro" id="IPR018357">
    <property type="entry name" value="Hexapep_transf_CS"/>
</dbReference>
<dbReference type="SUPFAM" id="SSF51161">
    <property type="entry name" value="Trimeric LpxA-like enzymes"/>
    <property type="match status" value="1"/>
</dbReference>